<comment type="caution">
    <text evidence="2">The sequence shown here is derived from an EMBL/GenBank/DDBJ whole genome shotgun (WGS) entry which is preliminary data.</text>
</comment>
<feature type="signal peptide" evidence="1">
    <location>
        <begin position="1"/>
        <end position="21"/>
    </location>
</feature>
<evidence type="ECO:0000256" key="1">
    <source>
        <dbReference type="SAM" id="SignalP"/>
    </source>
</evidence>
<keyword evidence="1" id="KW-0732">Signal</keyword>
<dbReference type="AlphaFoldDB" id="A0A8S9YRD6"/>
<dbReference type="EMBL" id="JTDE01001963">
    <property type="protein sequence ID" value="KAF7258073.1"/>
    <property type="molecule type" value="Genomic_DNA"/>
</dbReference>
<dbReference type="Proteomes" id="UP000822476">
    <property type="component" value="Unassembled WGS sequence"/>
</dbReference>
<accession>A0A8S9YRD6</accession>
<reference evidence="2" key="1">
    <citation type="submission" date="2019-07" db="EMBL/GenBank/DDBJ databases">
        <title>Annotation for the trematode Paragonimus miyazaki's.</title>
        <authorList>
            <person name="Choi Y.-J."/>
        </authorList>
    </citation>
    <scope>NUCLEOTIDE SEQUENCE</scope>
    <source>
        <strain evidence="2">Japan</strain>
    </source>
</reference>
<evidence type="ECO:0000313" key="2">
    <source>
        <dbReference type="EMBL" id="KAF7255570.1"/>
    </source>
</evidence>
<name>A0A8S9YRD6_9TREM</name>
<sequence length="105" mass="11270">MYLQLYSTMLLFATVVGSSDAASHFGNDCNSMIKSLNQKCITDGYEQLGCSSYGGQSNTAAACNRCVGCNSYAKTCLRVNLVSTHAVSQCANAKTMARTLERQGY</sequence>
<dbReference type="EMBL" id="JTDE01003856">
    <property type="protein sequence ID" value="KAF7255570.1"/>
    <property type="molecule type" value="Genomic_DNA"/>
</dbReference>
<evidence type="ECO:0000313" key="3">
    <source>
        <dbReference type="EMBL" id="KAF7258073.1"/>
    </source>
</evidence>
<feature type="chain" id="PRO_5036435030" description="Secreted protein" evidence="1">
    <location>
        <begin position="22"/>
        <end position="105"/>
    </location>
</feature>
<keyword evidence="4" id="KW-1185">Reference proteome</keyword>
<organism evidence="2 4">
    <name type="scientific">Paragonimus skrjabini miyazakii</name>
    <dbReference type="NCBI Taxonomy" id="59628"/>
    <lineage>
        <taxon>Eukaryota</taxon>
        <taxon>Metazoa</taxon>
        <taxon>Spiralia</taxon>
        <taxon>Lophotrochozoa</taxon>
        <taxon>Platyhelminthes</taxon>
        <taxon>Trematoda</taxon>
        <taxon>Digenea</taxon>
        <taxon>Plagiorchiida</taxon>
        <taxon>Troglotremata</taxon>
        <taxon>Troglotrematidae</taxon>
        <taxon>Paragonimus</taxon>
    </lineage>
</organism>
<protein>
    <recommendedName>
        <fullName evidence="5">Secreted protein</fullName>
    </recommendedName>
</protein>
<proteinExistence type="predicted"/>
<gene>
    <name evidence="3" type="ORF">EG68_04702</name>
    <name evidence="2" type="ORF">EG68_07692</name>
</gene>
<evidence type="ECO:0000313" key="4">
    <source>
        <dbReference type="Proteomes" id="UP000822476"/>
    </source>
</evidence>
<evidence type="ECO:0008006" key="5">
    <source>
        <dbReference type="Google" id="ProtNLM"/>
    </source>
</evidence>